<name>A0AAV2E4T1_9ROSI</name>
<feature type="compositionally biased region" description="Polar residues" evidence="1">
    <location>
        <begin position="94"/>
        <end position="109"/>
    </location>
</feature>
<dbReference type="AlphaFoldDB" id="A0AAV2E4T1"/>
<keyword evidence="3" id="KW-1185">Reference proteome</keyword>
<dbReference type="EMBL" id="OZ034817">
    <property type="protein sequence ID" value="CAL1380560.1"/>
    <property type="molecule type" value="Genomic_DNA"/>
</dbReference>
<dbReference type="Proteomes" id="UP001497516">
    <property type="component" value="Chromosome 4"/>
</dbReference>
<proteinExistence type="predicted"/>
<evidence type="ECO:0000313" key="3">
    <source>
        <dbReference type="Proteomes" id="UP001497516"/>
    </source>
</evidence>
<organism evidence="2 3">
    <name type="scientific">Linum trigynum</name>
    <dbReference type="NCBI Taxonomy" id="586398"/>
    <lineage>
        <taxon>Eukaryota</taxon>
        <taxon>Viridiplantae</taxon>
        <taxon>Streptophyta</taxon>
        <taxon>Embryophyta</taxon>
        <taxon>Tracheophyta</taxon>
        <taxon>Spermatophyta</taxon>
        <taxon>Magnoliopsida</taxon>
        <taxon>eudicotyledons</taxon>
        <taxon>Gunneridae</taxon>
        <taxon>Pentapetalae</taxon>
        <taxon>rosids</taxon>
        <taxon>fabids</taxon>
        <taxon>Malpighiales</taxon>
        <taxon>Linaceae</taxon>
        <taxon>Linum</taxon>
    </lineage>
</organism>
<reference evidence="2 3" key="1">
    <citation type="submission" date="2024-04" db="EMBL/GenBank/DDBJ databases">
        <authorList>
            <person name="Fracassetti M."/>
        </authorList>
    </citation>
    <scope>NUCLEOTIDE SEQUENCE [LARGE SCALE GENOMIC DNA]</scope>
</reference>
<sequence>MFRAYEQQRQSHHNHNQEVIGFESGINNGGISEYHHHVGDNSVHDGFDNEISGGVGEVEPCLALGSMDGRGSYKHSHNHHHQLQEQLFIHAEQQEQAETNHNYQHQHSPGSDEGTSLGPLSYN</sequence>
<evidence type="ECO:0000313" key="2">
    <source>
        <dbReference type="EMBL" id="CAL1380560.1"/>
    </source>
</evidence>
<gene>
    <name evidence="2" type="ORF">LTRI10_LOCUS21997</name>
</gene>
<feature type="region of interest" description="Disordered" evidence="1">
    <location>
        <begin position="90"/>
        <end position="123"/>
    </location>
</feature>
<protein>
    <submittedName>
        <fullName evidence="2">Uncharacterized protein</fullName>
    </submittedName>
</protein>
<evidence type="ECO:0000256" key="1">
    <source>
        <dbReference type="SAM" id="MobiDB-lite"/>
    </source>
</evidence>
<accession>A0AAV2E4T1</accession>